<dbReference type="InterPro" id="IPR032817">
    <property type="entry name" value="Mon2_C"/>
</dbReference>
<evidence type="ECO:0000256" key="3">
    <source>
        <dbReference type="ARBA" id="ARBA00022927"/>
    </source>
</evidence>
<evidence type="ECO:0000256" key="1">
    <source>
        <dbReference type="ARBA" id="ARBA00008144"/>
    </source>
</evidence>
<feature type="region of interest" description="Disordered" evidence="4">
    <location>
        <begin position="1800"/>
        <end position="1829"/>
    </location>
</feature>
<feature type="region of interest" description="Disordered" evidence="4">
    <location>
        <begin position="1005"/>
        <end position="1024"/>
    </location>
</feature>
<evidence type="ECO:0000259" key="7">
    <source>
        <dbReference type="Pfam" id="PF16213"/>
    </source>
</evidence>
<feature type="region of interest" description="Disordered" evidence="4">
    <location>
        <begin position="696"/>
        <end position="748"/>
    </location>
</feature>
<dbReference type="OrthoDB" id="294853at2759"/>
<protein>
    <recommendedName>
        <fullName evidence="10">Protein MON2 homolog</fullName>
    </recommendedName>
</protein>
<feature type="domain" description="Mon2/Sec7/BIG1-like HUS" evidence="5">
    <location>
        <begin position="219"/>
        <end position="382"/>
    </location>
</feature>
<sequence length="1856" mass="202275">MSSLAFLVTELQSLASETRRKHPEIREAAEKSLAILRTSPEQATANLASDGPQSEDLLKPVFMGCATKNAKVVAISLGSLQRLIALKAVPQSAFSRIISTMSDAMSQGVDIQLKILQTLLSLVTNFPEVHGSLLGDPATVLALNREWFGRSQALLLCFKLQESRIAVVSSTAAATLRQLVMFVVDKMVEEDKKDVEAPEGTLEEVNLPNGTTKALGPSAKDAFAVFEDLCLLANSEKPNFLKLDYLHKTFALELIESVLTNYYIPFRKHTELTLLLQHHLCPLLLKALSERPVFPLVLRCTRVVFLLLKQFSGELQTEAEVFLMLLIKIISDDSEGNQDSHYTSRPQWMRVLAMEIMRGLCSDAELMRNVWDCYDGQDSGSKVFSTLITALNRLITEKPALLGVGSQMFGVGVPNEAVSSSGSAGSSYGDVGGMAGMVANAASATVSGVVGMMGSSAGLSLQNSAMKLQCIDQLDKADAPPIPESYIYLLAVQCLISLCEGFAAFSAPLYSSIVVQKPRAAGEAVVRAPPALDFDSLPPDEPSTKQLRIVRDIIESGWPALLAALSFVIATNLSDELFVDVLASYQAMTNVSGMLGLTTPRDAFFTSLSKFAVPSRVVLSVDSYHEPQTPRSASTLTENLGLVGPAQPPGLSERNMACLKVLISSAMFLAGSLGESWFGILEAMQNADYVLTARNTQQGTPSKQRMSLSGSGRSVSGSGGVTSSMSQGTAVSSVPPPSSSGSHTHPLLSDLDTETMLNAMQRLFDASKNLEDGAFKYFVDALCRLSGEMVGMQTESKMLDVIAEGDDDETLAGSTSGGPRTSISGTLSPHGSTLSVDKLHRRRLSGIHIPRARTGDFGINRLGGVALLNIHRLIYRPPEVAWDTTTTHLLSIIRLAIAPHSIRLQAARVLDDILIIVPRNLSNTGELQAQVQKRVLEVLAQQVMPEAYAPASSTSTSIELRRMGLETLHQILQASGHTLVIGWEIIFSMLESVCRPPTLGRASSFESIPSSPAASPTKPRPASLGLGLGHPSDKNYTTLIKIAFQSLTLVCDSVQLLSPEHLRLCISTLGQFGRQVETNIALTAAASLLWSVSDAIQAKRKDVEQEPEYSALWMFLLLEVLGLCTDERPEVRDGAIQTLFRTMQLYGATLSLETWDECIWKVTFPLIESLTSEIRRRAGMAVGMDSAEEHAWDESKTLAFHSIGSIFHDFLSSKIIHLESFFKAWEAFVMHIQESVLLDNRNISSPALRCLEKAVKASSASVPEHNTKVGEIWQKVWEMIDHVGEAILKKNTNQVSATGETALPKPFTQDSLVAFVDVIQCTRNVSRAIEGVEWPLDRLTRLVAILKGVLTYPYSPDYRPDIDVLPPVQMVVMSTVAGIDLSAPGTPSLVMRDLSEYATLPFLAAFDVPPNPKSQTPQKRITYIALAKKTMPTLVDLCLEFKNRLEIYTDGTLEAVLSAYSIPVKLKYDCPAPSKFGKDQPLWKTATTSFLRIVKECAPQIKAFSDEISDDRLEGIWRQVIDIFRGGILADCAAAESFPLHVQEEEENFDLALIAALEIDVVPHLGDRRLPDSIVTQLAKVLAQGSRLYDSDYGVFDHSRSRTPDLPQVSTGKTSPTAQKSVKVDIETHQGHGSTDPGALLPRERFSYWCFDLLFLVCSDLTKDQEDSRRRLAALSLPALVNRCKTTLVGYVADEALRGNLPFPRAREDELLYVLRKLLELRLWSGSLWAALSTDPTAYCVEQPAAEASTPSLLIADAVKRSSVAHLFHFYSVLCEIVSIPRKTPSTWIPANSVSSIGSVSSNVNGRSHDQPAESDNVSSGGVNGDYGHDHHMTHLDARVLARNCLKVIGKEMGVS</sequence>
<evidence type="ECO:0000313" key="9">
    <source>
        <dbReference type="Proteomes" id="UP000559256"/>
    </source>
</evidence>
<feature type="compositionally biased region" description="Polar residues" evidence="4">
    <location>
        <begin position="1005"/>
        <end position="1014"/>
    </location>
</feature>
<dbReference type="SUPFAM" id="SSF48371">
    <property type="entry name" value="ARM repeat"/>
    <property type="match status" value="1"/>
</dbReference>
<dbReference type="Pfam" id="PF12783">
    <property type="entry name" value="Sec7-like_HUS"/>
    <property type="match status" value="1"/>
</dbReference>
<gene>
    <name evidence="8" type="ORF">D9758_004356</name>
</gene>
<evidence type="ECO:0000256" key="4">
    <source>
        <dbReference type="SAM" id="MobiDB-lite"/>
    </source>
</evidence>
<evidence type="ECO:0000259" key="6">
    <source>
        <dbReference type="Pfam" id="PF16206"/>
    </source>
</evidence>
<dbReference type="Pfam" id="PF16213">
    <property type="entry name" value="DCB"/>
    <property type="match status" value="1"/>
</dbReference>
<dbReference type="GO" id="GO:0005794">
    <property type="term" value="C:Golgi apparatus"/>
    <property type="evidence" value="ECO:0007669"/>
    <property type="project" value="UniProtKB-ARBA"/>
</dbReference>
<dbReference type="EMBL" id="JAACJM010000017">
    <property type="protein sequence ID" value="KAF5368080.1"/>
    <property type="molecule type" value="Genomic_DNA"/>
</dbReference>
<feature type="domain" description="Mon2/Sec7/BIG1-like dimerisation and cyclophilin-binding" evidence="7">
    <location>
        <begin position="4"/>
        <end position="191"/>
    </location>
</feature>
<feature type="region of interest" description="Disordered" evidence="4">
    <location>
        <begin position="1599"/>
        <end position="1620"/>
    </location>
</feature>
<organism evidence="8 9">
    <name type="scientific">Tetrapyrgos nigripes</name>
    <dbReference type="NCBI Taxonomy" id="182062"/>
    <lineage>
        <taxon>Eukaryota</taxon>
        <taxon>Fungi</taxon>
        <taxon>Dikarya</taxon>
        <taxon>Basidiomycota</taxon>
        <taxon>Agaricomycotina</taxon>
        <taxon>Agaricomycetes</taxon>
        <taxon>Agaricomycetidae</taxon>
        <taxon>Agaricales</taxon>
        <taxon>Marasmiineae</taxon>
        <taxon>Marasmiaceae</taxon>
        <taxon>Tetrapyrgos</taxon>
    </lineage>
</organism>
<dbReference type="InterPro" id="IPR032629">
    <property type="entry name" value="DCB_dom"/>
</dbReference>
<dbReference type="Proteomes" id="UP000559256">
    <property type="component" value="Unassembled WGS sequence"/>
</dbReference>
<dbReference type="InterPro" id="IPR032691">
    <property type="entry name" value="Mon2/Sec7/BIG1-like_HUS"/>
</dbReference>
<feature type="region of interest" description="Disordered" evidence="4">
    <location>
        <begin position="808"/>
        <end position="833"/>
    </location>
</feature>
<feature type="compositionally biased region" description="Polar residues" evidence="4">
    <location>
        <begin position="812"/>
        <end position="833"/>
    </location>
</feature>
<evidence type="ECO:0008006" key="10">
    <source>
        <dbReference type="Google" id="ProtNLM"/>
    </source>
</evidence>
<feature type="domain" description="Mon2 C-terminal" evidence="6">
    <location>
        <begin position="1106"/>
        <end position="1291"/>
    </location>
</feature>
<dbReference type="PANTHER" id="PTHR10663:SF333">
    <property type="entry name" value="PROTEIN MON2 HOMOLOG"/>
    <property type="match status" value="1"/>
</dbReference>
<dbReference type="Pfam" id="PF16206">
    <property type="entry name" value="Mon2_C"/>
    <property type="match status" value="2"/>
</dbReference>
<comment type="caution">
    <text evidence="8">The sequence shown here is derived from an EMBL/GenBank/DDBJ whole genome shotgun (WGS) entry which is preliminary data.</text>
</comment>
<proteinExistence type="inferred from homology"/>
<evidence type="ECO:0000256" key="2">
    <source>
        <dbReference type="ARBA" id="ARBA00022448"/>
    </source>
</evidence>
<evidence type="ECO:0000313" key="8">
    <source>
        <dbReference type="EMBL" id="KAF5368080.1"/>
    </source>
</evidence>
<evidence type="ECO:0000259" key="5">
    <source>
        <dbReference type="Pfam" id="PF12783"/>
    </source>
</evidence>
<reference evidence="8 9" key="1">
    <citation type="journal article" date="2020" name="ISME J.">
        <title>Uncovering the hidden diversity of litter-decomposition mechanisms in mushroom-forming fungi.</title>
        <authorList>
            <person name="Floudas D."/>
            <person name="Bentzer J."/>
            <person name="Ahren D."/>
            <person name="Johansson T."/>
            <person name="Persson P."/>
            <person name="Tunlid A."/>
        </authorList>
    </citation>
    <scope>NUCLEOTIDE SEQUENCE [LARGE SCALE GENOMIC DNA]</scope>
    <source>
        <strain evidence="8 9">CBS 291.85</strain>
    </source>
</reference>
<feature type="compositionally biased region" description="Low complexity" evidence="4">
    <location>
        <begin position="705"/>
        <end position="748"/>
    </location>
</feature>
<dbReference type="PANTHER" id="PTHR10663">
    <property type="entry name" value="GUANYL-NUCLEOTIDE EXCHANGE FACTOR"/>
    <property type="match status" value="1"/>
</dbReference>
<dbReference type="GO" id="GO:0015031">
    <property type="term" value="P:protein transport"/>
    <property type="evidence" value="ECO:0007669"/>
    <property type="project" value="UniProtKB-KW"/>
</dbReference>
<accession>A0A8H5GNP6</accession>
<feature type="domain" description="Mon2 C-terminal" evidence="6">
    <location>
        <begin position="1421"/>
        <end position="1592"/>
    </location>
</feature>
<keyword evidence="3" id="KW-0653">Protein transport</keyword>
<name>A0A8H5GNP6_9AGAR</name>
<keyword evidence="9" id="KW-1185">Reference proteome</keyword>
<feature type="compositionally biased region" description="Polar residues" evidence="4">
    <location>
        <begin position="1608"/>
        <end position="1620"/>
    </location>
</feature>
<keyword evidence="2" id="KW-0813">Transport</keyword>
<comment type="similarity">
    <text evidence="1">Belongs to the MON2 family.</text>
</comment>
<dbReference type="InterPro" id="IPR016024">
    <property type="entry name" value="ARM-type_fold"/>
</dbReference>